<keyword evidence="2" id="KW-1185">Reference proteome</keyword>
<evidence type="ECO:0000313" key="1">
    <source>
        <dbReference type="EMBL" id="PVZ13364.1"/>
    </source>
</evidence>
<gene>
    <name evidence="1" type="ORF">C7382_10357</name>
</gene>
<protein>
    <submittedName>
        <fullName evidence="1">Uncharacterized protein</fullName>
    </submittedName>
</protein>
<dbReference type="EMBL" id="QEKY01000003">
    <property type="protein sequence ID" value="PVZ13364.1"/>
    <property type="molecule type" value="Genomic_DNA"/>
</dbReference>
<reference evidence="1 2" key="1">
    <citation type="submission" date="2018-04" db="EMBL/GenBank/DDBJ databases">
        <title>Genomic Encyclopedia of Type Strains, Phase IV (KMG-IV): sequencing the most valuable type-strain genomes for metagenomic binning, comparative biology and taxonomic classification.</title>
        <authorList>
            <person name="Goeker M."/>
        </authorList>
    </citation>
    <scope>NUCLEOTIDE SEQUENCE [LARGE SCALE GENOMIC DNA]</scope>
    <source>
        <strain evidence="1 2">DSM 28520</strain>
    </source>
</reference>
<dbReference type="Proteomes" id="UP000245462">
    <property type="component" value="Unassembled WGS sequence"/>
</dbReference>
<evidence type="ECO:0000313" key="2">
    <source>
        <dbReference type="Proteomes" id="UP000245462"/>
    </source>
</evidence>
<sequence>MSSLILDFVQRWRAEFDEGYWYIAPDMQVVREWDRGLSKLPFRTLDELRNGSGNYFSNKEEAEFYASIFRSILLKRGLSNRAEGKGLFYYIDTNIPRCVRTFEWTDPDKEDSPSISLYKCGNYFLVREEAHNLCHLFTALLHSRFKYIR</sequence>
<organism evidence="1 2">
    <name type="scientific">Porphyromonas loveana</name>
    <dbReference type="NCBI Taxonomy" id="1884669"/>
    <lineage>
        <taxon>Bacteria</taxon>
        <taxon>Pseudomonadati</taxon>
        <taxon>Bacteroidota</taxon>
        <taxon>Bacteroidia</taxon>
        <taxon>Bacteroidales</taxon>
        <taxon>Porphyromonadaceae</taxon>
        <taxon>Porphyromonas</taxon>
    </lineage>
</organism>
<proteinExistence type="predicted"/>
<dbReference type="AlphaFoldDB" id="A0A2U1FMH2"/>
<accession>A0A2U1FMH2</accession>
<comment type="caution">
    <text evidence="1">The sequence shown here is derived from an EMBL/GenBank/DDBJ whole genome shotgun (WGS) entry which is preliminary data.</text>
</comment>
<dbReference type="OrthoDB" id="110209at2"/>
<name>A0A2U1FMH2_9PORP</name>